<dbReference type="Gene3D" id="3.40.50.2000">
    <property type="entry name" value="Glycogen Phosphorylase B"/>
    <property type="match status" value="2"/>
</dbReference>
<evidence type="ECO:0000259" key="2">
    <source>
        <dbReference type="Pfam" id="PF13439"/>
    </source>
</evidence>
<dbReference type="EMBL" id="NTFS01000090">
    <property type="protein sequence ID" value="PAX56154.1"/>
    <property type="molecule type" value="Genomic_DNA"/>
</dbReference>
<protein>
    <recommendedName>
        <fullName evidence="5">Glycosyl transferase family 1 domain-containing protein</fullName>
    </recommendedName>
</protein>
<gene>
    <name evidence="3" type="ORF">CK510_10470</name>
</gene>
<dbReference type="InterPro" id="IPR028098">
    <property type="entry name" value="Glyco_trans_4-like_N"/>
</dbReference>
<evidence type="ECO:0000259" key="1">
    <source>
        <dbReference type="Pfam" id="PF00534"/>
    </source>
</evidence>
<evidence type="ECO:0000313" key="4">
    <source>
        <dbReference type="Proteomes" id="UP000218238"/>
    </source>
</evidence>
<sequence length="371" mass="42811">MFLCLRYYGCTMRILFLNNCPTDLLWSEWLEKKSPGQHLWGVNHLFEHGIYVDVLPYSKYEFLKKISNKIKLLGDLDQQLRTIPHLSKYDAVYCGCQHDTLVLGLMKRLGLIRVPIAIIVHHCIKPIFRNKLLFNLFYSSNDKFICLNEIVRHQLIDDFHISPEKVTMLEWGVDTDFYDLDTDKISPQETPFIITAGRTLRDFNTLVEAFTNSPYHLKIYCTEDAEPTIENIPPNVNIYSQKKLISSREILPEYQKSFAIAVPMLEKKEQLIGLTSLLDGMAVGKPIIMTRNQLVNIDIEKENIGIWVEPGDVQGWKNAIAYLFEHPEEAKAMGKRAKKLCETKYNTRIFATKLACVLNDIPTKKITIPSV</sequence>
<reference evidence="3 4" key="1">
    <citation type="submission" date="2017-08" db="EMBL/GenBank/DDBJ databases">
        <title>Draft genome sequence of filamentous cyanobacterium Calothrix elsteri CCALA 953.</title>
        <authorList>
            <person name="Gagunashvili A.N."/>
            <person name="Elster J."/>
            <person name="Andresson O.S."/>
        </authorList>
    </citation>
    <scope>NUCLEOTIDE SEQUENCE [LARGE SCALE GENOMIC DNA]</scope>
    <source>
        <strain evidence="3 4">CCALA 953</strain>
    </source>
</reference>
<feature type="domain" description="Glycosyl transferase family 1" evidence="1">
    <location>
        <begin position="275"/>
        <end position="339"/>
    </location>
</feature>
<dbReference type="AlphaFoldDB" id="A0A2A2TK45"/>
<organism evidence="3 4">
    <name type="scientific">Brunnivagina elsteri CCALA 953</name>
    <dbReference type="NCBI Taxonomy" id="987040"/>
    <lineage>
        <taxon>Bacteria</taxon>
        <taxon>Bacillati</taxon>
        <taxon>Cyanobacteriota</taxon>
        <taxon>Cyanophyceae</taxon>
        <taxon>Nostocales</taxon>
        <taxon>Calotrichaceae</taxon>
        <taxon>Brunnivagina</taxon>
    </lineage>
</organism>
<feature type="domain" description="Glycosyltransferase subfamily 4-like N-terminal" evidence="2">
    <location>
        <begin position="50"/>
        <end position="176"/>
    </location>
</feature>
<dbReference type="PANTHER" id="PTHR12526:SF590">
    <property type="entry name" value="ALPHA-MALTOSE-1-PHOSPHATE SYNTHASE"/>
    <property type="match status" value="1"/>
</dbReference>
<name>A0A2A2TK45_9CYAN</name>
<proteinExistence type="predicted"/>
<evidence type="ECO:0008006" key="5">
    <source>
        <dbReference type="Google" id="ProtNLM"/>
    </source>
</evidence>
<dbReference type="Pfam" id="PF13439">
    <property type="entry name" value="Glyco_transf_4"/>
    <property type="match status" value="1"/>
</dbReference>
<dbReference type="Proteomes" id="UP000218238">
    <property type="component" value="Unassembled WGS sequence"/>
</dbReference>
<dbReference type="PANTHER" id="PTHR12526">
    <property type="entry name" value="GLYCOSYLTRANSFERASE"/>
    <property type="match status" value="1"/>
</dbReference>
<dbReference type="GO" id="GO:0016757">
    <property type="term" value="F:glycosyltransferase activity"/>
    <property type="evidence" value="ECO:0007669"/>
    <property type="project" value="InterPro"/>
</dbReference>
<dbReference type="SUPFAM" id="SSF53756">
    <property type="entry name" value="UDP-Glycosyltransferase/glycogen phosphorylase"/>
    <property type="match status" value="1"/>
</dbReference>
<comment type="caution">
    <text evidence="3">The sequence shown here is derived from an EMBL/GenBank/DDBJ whole genome shotgun (WGS) entry which is preliminary data.</text>
</comment>
<dbReference type="InterPro" id="IPR001296">
    <property type="entry name" value="Glyco_trans_1"/>
</dbReference>
<accession>A0A2A2TK45</accession>
<dbReference type="Pfam" id="PF00534">
    <property type="entry name" value="Glycos_transf_1"/>
    <property type="match status" value="1"/>
</dbReference>
<dbReference type="CDD" id="cd03801">
    <property type="entry name" value="GT4_PimA-like"/>
    <property type="match status" value="1"/>
</dbReference>
<keyword evidence="4" id="KW-1185">Reference proteome</keyword>
<evidence type="ECO:0000313" key="3">
    <source>
        <dbReference type="EMBL" id="PAX56154.1"/>
    </source>
</evidence>